<dbReference type="InterPro" id="IPR000531">
    <property type="entry name" value="Beta-barrel_TonB"/>
</dbReference>
<dbReference type="InterPro" id="IPR012910">
    <property type="entry name" value="Plug_dom"/>
</dbReference>
<dbReference type="InterPro" id="IPR039426">
    <property type="entry name" value="TonB-dep_rcpt-like"/>
</dbReference>
<dbReference type="Proteomes" id="UP000256373">
    <property type="component" value="Unassembled WGS sequence"/>
</dbReference>
<evidence type="ECO:0000256" key="6">
    <source>
        <dbReference type="ARBA" id="ARBA00023004"/>
    </source>
</evidence>
<evidence type="ECO:0000256" key="8">
    <source>
        <dbReference type="ARBA" id="ARBA00023136"/>
    </source>
</evidence>
<keyword evidence="4" id="KW-0410">Iron transport</keyword>
<dbReference type="Pfam" id="PF07660">
    <property type="entry name" value="STN"/>
    <property type="match status" value="1"/>
</dbReference>
<dbReference type="InterPro" id="IPR023996">
    <property type="entry name" value="TonB-dep_OMP_SusC/RagA"/>
</dbReference>
<evidence type="ECO:0000256" key="7">
    <source>
        <dbReference type="ARBA" id="ARBA00023077"/>
    </source>
</evidence>
<keyword evidence="8 10" id="KW-0472">Membrane</keyword>
<dbReference type="Gene3D" id="2.170.130.10">
    <property type="entry name" value="TonB-dependent receptor, plug domain"/>
    <property type="match status" value="1"/>
</dbReference>
<dbReference type="InterPro" id="IPR011662">
    <property type="entry name" value="Secretin/TonB_short_N"/>
</dbReference>
<name>A0A3D8Y4J2_9BACT</name>
<evidence type="ECO:0000259" key="13">
    <source>
        <dbReference type="Pfam" id="PF00593"/>
    </source>
</evidence>
<evidence type="ECO:0000256" key="3">
    <source>
        <dbReference type="ARBA" id="ARBA00022452"/>
    </source>
</evidence>
<evidence type="ECO:0000256" key="1">
    <source>
        <dbReference type="ARBA" id="ARBA00004571"/>
    </source>
</evidence>
<dbReference type="Pfam" id="PF00593">
    <property type="entry name" value="TonB_dep_Rec_b-barrel"/>
    <property type="match status" value="1"/>
</dbReference>
<dbReference type="Pfam" id="PF13715">
    <property type="entry name" value="CarbopepD_reg_2"/>
    <property type="match status" value="1"/>
</dbReference>
<dbReference type="Pfam" id="PF07715">
    <property type="entry name" value="Plug"/>
    <property type="match status" value="1"/>
</dbReference>
<keyword evidence="3 10" id="KW-1134">Transmembrane beta strand</keyword>
<feature type="domain" description="TonB-dependent receptor plug" evidence="15">
    <location>
        <begin position="232"/>
        <end position="336"/>
    </location>
</feature>
<dbReference type="AlphaFoldDB" id="A0A3D8Y4J2"/>
<evidence type="ECO:0000256" key="10">
    <source>
        <dbReference type="PROSITE-ProRule" id="PRU01360"/>
    </source>
</evidence>
<feature type="signal peptide" evidence="12">
    <location>
        <begin position="1"/>
        <end position="34"/>
    </location>
</feature>
<feature type="domain" description="Secretin/TonB short N-terminal" evidence="14">
    <location>
        <begin position="70"/>
        <end position="118"/>
    </location>
</feature>
<evidence type="ECO:0000259" key="15">
    <source>
        <dbReference type="Pfam" id="PF07715"/>
    </source>
</evidence>
<evidence type="ECO:0000256" key="12">
    <source>
        <dbReference type="SAM" id="SignalP"/>
    </source>
</evidence>
<proteinExistence type="inferred from homology"/>
<dbReference type="GO" id="GO:0006826">
    <property type="term" value="P:iron ion transport"/>
    <property type="evidence" value="ECO:0007669"/>
    <property type="project" value="UniProtKB-KW"/>
</dbReference>
<dbReference type="PROSITE" id="PS52016">
    <property type="entry name" value="TONB_DEPENDENT_REC_3"/>
    <property type="match status" value="1"/>
</dbReference>
<sequence>MQKTYPNYPLWHTIMRFSCTQLIIAALLSSFAFAKISEAQEVLNSRVTLNMQNQDVRKVLTSIESQVNVKFLYSSNLVKSERKVTVNIRQEQLGAALKTILNPLNLGFEVSGKQIILKRIQRQTGNLTPTIYRENNALDRSITGVVSDNNGAGLPGVSVVVKNTQRGTNTDADGNYKIEVPDGNTTLTFSFVGFLPKDVEISGSQTSANVVLSQDEKQLSEVIVVGYGTARKKDLTGSVSVVKVSELTEQPNSNLTNQLQGRASGVTVLSSGQPGTAPQVRIRGINSFGNNAPLYVVDGVPTQDINNLNPNDVATMQVLKDAGSASIYGSRASNGVVIITTKRGSGKVKISYDTYFGTQTTPRGNVYDILSPQGMADLKFMALRNSGTTAIDDPQYGKGPNAVLPDYIVPTGAKESDIDFSKYYVNPNYTEKSDMDSFYRIVKANKQGTDWFHEVFKNAPLQSHNLTVSGGGPQGNYLFSFNHFNQKGNLMNTYLKRYTIRANTQYNIGKHFRIGENIALSLVDNPRTGILEEGGGIGMAFRMQPIIPVYDVQGNFAGSFGSGLGNAKNPVAIRDRARNNKGLGNALIGNMFAEFDFLKDFTVRSTFGGTMYSSTSNTFGYPEWENAENTTTNSYTELWQNGYNWTWTNTLTYEHNFNEIHNVKVLLGTEAYNSMGREVGGTTQGYFSFDPDFTNLSTGSGTPTNRSARWEESLFSYIGRIDYSFRDRYLLSGTVRRDGSSKFLTQYAVFPAVSAGWRVTQEDFMKGLTWLTELKVRGGYGVMGNQFNIATANAFTTYGQNRSHSFYDIKGTGNSTVLGFQRTRVGNPNARWERNINSNIGIDAQLFGGAVDVTVDYYQKNIEDLLFSPELAGTVGQGTAPAVNIGKMKNKGIDLSVYAEKNVTKDLKLNATATLTTYNNKIVKITDGVTYFDQEGRRFNGSTIVRNAVGHSIGQFYGYQINGFWNSQAEIDQANEQARTRTENTAAVYQNEVKVGRFRYADTNGDGIITADDRVFLGNPSPKFSYGLNIGATYKSFDFGIFFYGVQGNDIWNNLKWWHDFYTNFQGAKSNTALYDSWTPENHNATAPIQENTGSFSTTNVPNSYYVEKGSYLRAKNAQIGYTLPQSVLSKIKIDKARIYVQTANLFTITKYSGPDPEIGQSQVEGSTAFGLDEGVYPNTRQFLIGLNLTF</sequence>
<keyword evidence="7 11" id="KW-0798">TonB box</keyword>
<dbReference type="SUPFAM" id="SSF49464">
    <property type="entry name" value="Carboxypeptidase regulatory domain-like"/>
    <property type="match status" value="1"/>
</dbReference>
<comment type="similarity">
    <text evidence="10 11">Belongs to the TonB-dependent receptor family.</text>
</comment>
<feature type="domain" description="TonB-dependent receptor-like beta-barrel" evidence="13">
    <location>
        <begin position="578"/>
        <end position="966"/>
    </location>
</feature>
<keyword evidence="6" id="KW-0408">Iron</keyword>
<evidence type="ECO:0000256" key="11">
    <source>
        <dbReference type="RuleBase" id="RU003357"/>
    </source>
</evidence>
<keyword evidence="12" id="KW-0732">Signal</keyword>
<gene>
    <name evidence="16" type="ORF">DSL64_26005</name>
</gene>
<organism evidence="16 17">
    <name type="scientific">Dyadobacter luteus</name>
    <dbReference type="NCBI Taxonomy" id="2259619"/>
    <lineage>
        <taxon>Bacteria</taxon>
        <taxon>Pseudomonadati</taxon>
        <taxon>Bacteroidota</taxon>
        <taxon>Cytophagia</taxon>
        <taxon>Cytophagales</taxon>
        <taxon>Spirosomataceae</taxon>
        <taxon>Dyadobacter</taxon>
    </lineage>
</organism>
<dbReference type="EMBL" id="QNUL01000035">
    <property type="protein sequence ID" value="REA56694.1"/>
    <property type="molecule type" value="Genomic_DNA"/>
</dbReference>
<evidence type="ECO:0000256" key="2">
    <source>
        <dbReference type="ARBA" id="ARBA00022448"/>
    </source>
</evidence>
<evidence type="ECO:0000256" key="9">
    <source>
        <dbReference type="ARBA" id="ARBA00023237"/>
    </source>
</evidence>
<dbReference type="InterPro" id="IPR023997">
    <property type="entry name" value="TonB-dep_OMP_SusC/RagA_CS"/>
</dbReference>
<feature type="chain" id="PRO_5017742530" evidence="12">
    <location>
        <begin position="35"/>
        <end position="1191"/>
    </location>
</feature>
<keyword evidence="17" id="KW-1185">Reference proteome</keyword>
<dbReference type="OrthoDB" id="9768177at2"/>
<dbReference type="NCBIfam" id="TIGR04056">
    <property type="entry name" value="OMP_RagA_SusC"/>
    <property type="match status" value="1"/>
</dbReference>
<keyword evidence="5 10" id="KW-0812">Transmembrane</keyword>
<dbReference type="SUPFAM" id="SSF56935">
    <property type="entry name" value="Porins"/>
    <property type="match status" value="1"/>
</dbReference>
<evidence type="ECO:0000259" key="14">
    <source>
        <dbReference type="Pfam" id="PF07660"/>
    </source>
</evidence>
<dbReference type="InterPro" id="IPR008969">
    <property type="entry name" value="CarboxyPept-like_regulatory"/>
</dbReference>
<evidence type="ECO:0000313" key="16">
    <source>
        <dbReference type="EMBL" id="REA56694.1"/>
    </source>
</evidence>
<dbReference type="Gene3D" id="2.60.40.1120">
    <property type="entry name" value="Carboxypeptidase-like, regulatory domain"/>
    <property type="match status" value="1"/>
</dbReference>
<evidence type="ECO:0000256" key="5">
    <source>
        <dbReference type="ARBA" id="ARBA00022692"/>
    </source>
</evidence>
<dbReference type="NCBIfam" id="TIGR04057">
    <property type="entry name" value="SusC_RagA_signa"/>
    <property type="match status" value="1"/>
</dbReference>
<comment type="subcellular location">
    <subcellularLocation>
        <location evidence="1 10">Cell outer membrane</location>
        <topology evidence="1 10">Multi-pass membrane protein</topology>
    </subcellularLocation>
</comment>
<dbReference type="GO" id="GO:0009279">
    <property type="term" value="C:cell outer membrane"/>
    <property type="evidence" value="ECO:0007669"/>
    <property type="project" value="UniProtKB-SubCell"/>
</dbReference>
<dbReference type="InterPro" id="IPR037066">
    <property type="entry name" value="Plug_dom_sf"/>
</dbReference>
<dbReference type="InterPro" id="IPR036942">
    <property type="entry name" value="Beta-barrel_TonB_sf"/>
</dbReference>
<keyword evidence="2 10" id="KW-0813">Transport</keyword>
<dbReference type="RefSeq" id="WP_115833887.1">
    <property type="nucleotide sequence ID" value="NZ_QNUL01000035.1"/>
</dbReference>
<comment type="caution">
    <text evidence="16">The sequence shown here is derived from an EMBL/GenBank/DDBJ whole genome shotgun (WGS) entry which is preliminary data.</text>
</comment>
<dbReference type="Gene3D" id="2.40.170.20">
    <property type="entry name" value="TonB-dependent receptor, beta-barrel domain"/>
    <property type="match status" value="1"/>
</dbReference>
<keyword evidence="9 10" id="KW-0998">Cell outer membrane</keyword>
<accession>A0A3D8Y4J2</accession>
<evidence type="ECO:0000256" key="4">
    <source>
        <dbReference type="ARBA" id="ARBA00022496"/>
    </source>
</evidence>
<keyword evidence="4" id="KW-0406">Ion transport</keyword>
<evidence type="ECO:0000313" key="17">
    <source>
        <dbReference type="Proteomes" id="UP000256373"/>
    </source>
</evidence>
<reference evidence="16 17" key="1">
    <citation type="submission" date="2018-07" db="EMBL/GenBank/DDBJ databases">
        <title>Dyadobacter roseus sp. nov., isolated from rose rhizosphere soil.</title>
        <authorList>
            <person name="Chen L."/>
        </authorList>
    </citation>
    <scope>NUCLEOTIDE SEQUENCE [LARGE SCALE GENOMIC DNA]</scope>
    <source>
        <strain evidence="16 17">RS19</strain>
    </source>
</reference>
<protein>
    <submittedName>
        <fullName evidence="16">SusC/RagA family TonB-linked outer membrane protein</fullName>
    </submittedName>
</protein>